<keyword evidence="1" id="KW-0732">Signal</keyword>
<name>A0A3M7RTH7_BRAPC</name>
<keyword evidence="3" id="KW-1185">Reference proteome</keyword>
<dbReference type="OrthoDB" id="10441866at2759"/>
<dbReference type="AlphaFoldDB" id="A0A3M7RTH7"/>
<proteinExistence type="predicted"/>
<feature type="chain" id="PRO_5017926562" description="UPAR/Ly6 domain-containing protein" evidence="1">
    <location>
        <begin position="24"/>
        <end position="128"/>
    </location>
</feature>
<evidence type="ECO:0000313" key="3">
    <source>
        <dbReference type="Proteomes" id="UP000276133"/>
    </source>
</evidence>
<dbReference type="EMBL" id="REGN01002698">
    <property type="protein sequence ID" value="RNA26648.1"/>
    <property type="molecule type" value="Genomic_DNA"/>
</dbReference>
<organism evidence="2 3">
    <name type="scientific">Brachionus plicatilis</name>
    <name type="common">Marine rotifer</name>
    <name type="synonym">Brachionus muelleri</name>
    <dbReference type="NCBI Taxonomy" id="10195"/>
    <lineage>
        <taxon>Eukaryota</taxon>
        <taxon>Metazoa</taxon>
        <taxon>Spiralia</taxon>
        <taxon>Gnathifera</taxon>
        <taxon>Rotifera</taxon>
        <taxon>Eurotatoria</taxon>
        <taxon>Monogononta</taxon>
        <taxon>Pseudotrocha</taxon>
        <taxon>Ploima</taxon>
        <taxon>Brachionidae</taxon>
        <taxon>Brachionus</taxon>
    </lineage>
</organism>
<protein>
    <recommendedName>
        <fullName evidence="4">UPAR/Ly6 domain-containing protein</fullName>
    </recommendedName>
</protein>
<dbReference type="Gene3D" id="2.10.60.10">
    <property type="entry name" value="CD59"/>
    <property type="match status" value="1"/>
</dbReference>
<evidence type="ECO:0008006" key="4">
    <source>
        <dbReference type="Google" id="ProtNLM"/>
    </source>
</evidence>
<evidence type="ECO:0000313" key="2">
    <source>
        <dbReference type="EMBL" id="RNA26648.1"/>
    </source>
</evidence>
<gene>
    <name evidence="2" type="ORF">BpHYR1_029347</name>
</gene>
<accession>A0A3M7RTH7</accession>
<dbReference type="SUPFAM" id="SSF57302">
    <property type="entry name" value="Snake toxin-like"/>
    <property type="match status" value="1"/>
</dbReference>
<dbReference type="Proteomes" id="UP000276133">
    <property type="component" value="Unassembled WGS sequence"/>
</dbReference>
<comment type="caution">
    <text evidence="2">The sequence shown here is derived from an EMBL/GenBank/DDBJ whole genome shotgun (WGS) entry which is preliminary data.</text>
</comment>
<dbReference type="InterPro" id="IPR045860">
    <property type="entry name" value="Snake_toxin-like_sf"/>
</dbReference>
<feature type="signal peptide" evidence="1">
    <location>
        <begin position="1"/>
        <end position="23"/>
    </location>
</feature>
<evidence type="ECO:0000256" key="1">
    <source>
        <dbReference type="SAM" id="SignalP"/>
    </source>
</evidence>
<sequence>MLKEHFLVFLLCLLFAFMRNVYSLECIQCTGPCKGSETSTECELASLNTCMKIQISFPGFSQTQRTCATSDTCTEASYGLFGMGFWTTCCTTDGCNSANYLFSLIIKKIQNNSKSTKTSYLTRRKPNG</sequence>
<reference evidence="2 3" key="1">
    <citation type="journal article" date="2018" name="Sci. Rep.">
        <title>Genomic signatures of local adaptation to the degree of environmental predictability in rotifers.</title>
        <authorList>
            <person name="Franch-Gras L."/>
            <person name="Hahn C."/>
            <person name="Garcia-Roger E.M."/>
            <person name="Carmona M.J."/>
            <person name="Serra M."/>
            <person name="Gomez A."/>
        </authorList>
    </citation>
    <scope>NUCLEOTIDE SEQUENCE [LARGE SCALE GENOMIC DNA]</scope>
    <source>
        <strain evidence="2">HYR1</strain>
    </source>
</reference>